<dbReference type="InterPro" id="IPR001313">
    <property type="entry name" value="Pumilio_RNA-bd_rpt"/>
</dbReference>
<dbReference type="GO" id="GO:0005737">
    <property type="term" value="C:cytoplasm"/>
    <property type="evidence" value="ECO:0007669"/>
    <property type="project" value="TreeGrafter"/>
</dbReference>
<feature type="repeat" description="Pumilio" evidence="3">
    <location>
        <begin position="645"/>
        <end position="680"/>
    </location>
</feature>
<feature type="repeat" description="Pumilio" evidence="3">
    <location>
        <begin position="862"/>
        <end position="897"/>
    </location>
</feature>
<sequence>MAFQYRPDEPQFSNFSPNPLSPPRNPNRLSAGVMASNTAEGRGNMTRRFTTNGLPTLSPIGQQRLQAAGDTQMVSDRFSLPDNGQEAVGDVAEAVARIVHSHAMGKVADLIMGSEPSPGLVGDWHGGQSERKIRQVEALLEQQRRINAELEQVDDQTRREVEQGLRHERAVSQMIAQSEPTTPPEYQDAFATSAARPNRYSMNSLTSPVGLTNRPNRSSTQLTSPIAGLARPYTSHASNMPQSVPGSRRHSDDEEDDDFIFGGYDAGIHRAAANPNRNSMPVTTYDRKRNTTDFSSGFGPLNTTSFLFDDDDQPASLANKSSHKTTPPDAKTYLQLHHTADGFPKLIRRDDNGDLVSGPSAALDLALSKTDKQVSERGTATRHRISLPPSALSSGGNIAPLNSILASANDSKSAATNRRSMEVKFTAETKRPALMATPPRNMANGILKAQSSYSTNDIPTLKSINGDAHTGGVSLTSPSTQSKNVSEVASPEQSARNGVTSDSSLVRHSQELTNQNGSLDFYSTPHSGLQGTAAAFAAMHDQNQQPFTSPTMSPYAQQAYYPGYGMQMLNNGFNGMNIGNGYGGQGQWSGQGPAFQQPGYGGYQQFSQAMQSGPGAGRFSENNRANMQNRKAMADDFYSNANVAELRGQIYALCKDQHGCRFLQKKLEERNTQDTQIIFDEVKEHFCELMMDPFGNYLCQRLLEHASEDQRTALISIATPEMTRIALNQHGTRALQRMIEYITTPEQTQLIIDALESDVVQLIQDLNGNHVIQKCLNHLTPEDAQFIFDAVAGACVIVGTHRHGCCVLQRCVDHATGLQKGALVDAIIGEAFALVQDPFGNYVVQYILDLTEPCFTEPLCHSFQGKVVHLSKQKFSSNVIEKCIRCASRDTKRMLIQEILPPFELEKLLRDNYANYVVQTALDSADEELKLVLVDNIRPILPSLRHTPHGRRLQSKITDWEATSAGLLPPSINPPATDTSHSMPSNHSMMSTAGPYSSHSQHSTHAPHSGGGRANRMGMIGAPPAWANANFSSASSTYGGPNDIIAPTPQRGQDYNFLNGGQPYQNHALGNPTFRQAPSYNHF</sequence>
<dbReference type="Pfam" id="PF00806">
    <property type="entry name" value="PUF"/>
    <property type="match status" value="8"/>
</dbReference>
<dbReference type="PANTHER" id="PTHR12537">
    <property type="entry name" value="RNA BINDING PROTEIN PUMILIO-RELATED"/>
    <property type="match status" value="1"/>
</dbReference>
<dbReference type="GeneID" id="89924068"/>
<feature type="region of interest" description="Disordered" evidence="5">
    <location>
        <begin position="458"/>
        <end position="504"/>
    </location>
</feature>
<proteinExistence type="predicted"/>
<dbReference type="Gene3D" id="1.25.10.10">
    <property type="entry name" value="Leucine-rich Repeat Variant"/>
    <property type="match status" value="1"/>
</dbReference>
<dbReference type="PANTHER" id="PTHR12537:SF13">
    <property type="entry name" value="PUMILIO HOMOLOGY DOMAIN FAMILY MEMBER 4"/>
    <property type="match status" value="1"/>
</dbReference>
<feature type="region of interest" description="Disordered" evidence="5">
    <location>
        <begin position="309"/>
        <end position="329"/>
    </location>
</feature>
<evidence type="ECO:0000256" key="3">
    <source>
        <dbReference type="PROSITE-ProRule" id="PRU00317"/>
    </source>
</evidence>
<feature type="repeat" description="Pumilio" evidence="3">
    <location>
        <begin position="898"/>
        <end position="935"/>
    </location>
</feature>
<dbReference type="GO" id="GO:0003729">
    <property type="term" value="F:mRNA binding"/>
    <property type="evidence" value="ECO:0007669"/>
    <property type="project" value="TreeGrafter"/>
</dbReference>
<dbReference type="GO" id="GO:0010608">
    <property type="term" value="P:post-transcriptional regulation of gene expression"/>
    <property type="evidence" value="ECO:0007669"/>
    <property type="project" value="TreeGrafter"/>
</dbReference>
<feature type="repeat" description="Pumilio" evidence="3">
    <location>
        <begin position="681"/>
        <end position="716"/>
    </location>
</feature>
<dbReference type="RefSeq" id="XP_064661319.1">
    <property type="nucleotide sequence ID" value="XM_064799980.1"/>
</dbReference>
<feature type="coiled-coil region" evidence="4">
    <location>
        <begin position="133"/>
        <end position="160"/>
    </location>
</feature>
<evidence type="ECO:0000313" key="8">
    <source>
        <dbReference type="Proteomes" id="UP001337655"/>
    </source>
</evidence>
<evidence type="ECO:0000256" key="5">
    <source>
        <dbReference type="SAM" id="MobiDB-lite"/>
    </source>
</evidence>
<evidence type="ECO:0000256" key="4">
    <source>
        <dbReference type="SAM" id="Coils"/>
    </source>
</evidence>
<dbReference type="InterPro" id="IPR011989">
    <property type="entry name" value="ARM-like"/>
</dbReference>
<feature type="region of interest" description="Disordered" evidence="5">
    <location>
        <begin position="965"/>
        <end position="1019"/>
    </location>
</feature>
<dbReference type="Proteomes" id="UP001337655">
    <property type="component" value="Unassembled WGS sequence"/>
</dbReference>
<feature type="repeat" description="Pumilio" evidence="3">
    <location>
        <begin position="754"/>
        <end position="789"/>
    </location>
</feature>
<name>A0AAV9PG08_9PEZI</name>
<dbReference type="InterPro" id="IPR033133">
    <property type="entry name" value="PUM-HD"/>
</dbReference>
<dbReference type="FunFam" id="1.25.10.10:FF:000237">
    <property type="entry name" value="Pumilio homolog 9"/>
    <property type="match status" value="1"/>
</dbReference>
<dbReference type="InterPro" id="IPR016024">
    <property type="entry name" value="ARM-type_fold"/>
</dbReference>
<feature type="repeat" description="Pumilio" evidence="3">
    <location>
        <begin position="717"/>
        <end position="753"/>
    </location>
</feature>
<feature type="compositionally biased region" description="Polar residues" evidence="5">
    <location>
        <begin position="473"/>
        <end position="504"/>
    </location>
</feature>
<feature type="compositionally biased region" description="Polar residues" evidence="5">
    <location>
        <begin position="994"/>
        <end position="1006"/>
    </location>
</feature>
<dbReference type="PROSITE" id="PS50302">
    <property type="entry name" value="PUM"/>
    <property type="match status" value="7"/>
</dbReference>
<dbReference type="InterPro" id="IPR033712">
    <property type="entry name" value="Pumilio_RNA-bd"/>
</dbReference>
<feature type="compositionally biased region" description="Polar residues" evidence="5">
    <location>
        <begin position="200"/>
        <end position="224"/>
    </location>
</feature>
<reference evidence="7 8" key="1">
    <citation type="submission" date="2023-08" db="EMBL/GenBank/DDBJ databases">
        <title>Black Yeasts Isolated from many extreme environments.</title>
        <authorList>
            <person name="Coleine C."/>
            <person name="Stajich J.E."/>
            <person name="Selbmann L."/>
        </authorList>
    </citation>
    <scope>NUCLEOTIDE SEQUENCE [LARGE SCALE GENOMIC DNA]</scope>
    <source>
        <strain evidence="7 8">CCFEE 5935</strain>
    </source>
</reference>
<dbReference type="SMART" id="SM00025">
    <property type="entry name" value="Pumilio"/>
    <property type="match status" value="8"/>
</dbReference>
<comment type="function">
    <text evidence="2">RNA-binding nucleolar protein required for pre-rRNA processing. Involved in production of 18S rRNA and assembly of small ribosomal subunit.</text>
</comment>
<keyword evidence="1" id="KW-0677">Repeat</keyword>
<feature type="region of interest" description="Disordered" evidence="5">
    <location>
        <begin position="192"/>
        <end position="262"/>
    </location>
</feature>
<feature type="region of interest" description="Disordered" evidence="5">
    <location>
        <begin position="1"/>
        <end position="29"/>
    </location>
</feature>
<gene>
    <name evidence="7" type="ORF">LTR77_002721</name>
</gene>
<feature type="compositionally biased region" description="Polar residues" evidence="5">
    <location>
        <begin position="235"/>
        <end position="245"/>
    </location>
</feature>
<feature type="repeat" description="Pumilio" evidence="3">
    <location>
        <begin position="826"/>
        <end position="861"/>
    </location>
</feature>
<dbReference type="CDD" id="cd07920">
    <property type="entry name" value="Pumilio"/>
    <property type="match status" value="1"/>
</dbReference>
<accession>A0AAV9PG08</accession>
<organism evidence="7 8">
    <name type="scientific">Saxophila tyrrhenica</name>
    <dbReference type="NCBI Taxonomy" id="1690608"/>
    <lineage>
        <taxon>Eukaryota</taxon>
        <taxon>Fungi</taxon>
        <taxon>Dikarya</taxon>
        <taxon>Ascomycota</taxon>
        <taxon>Pezizomycotina</taxon>
        <taxon>Dothideomycetes</taxon>
        <taxon>Dothideomycetidae</taxon>
        <taxon>Mycosphaerellales</taxon>
        <taxon>Extremaceae</taxon>
        <taxon>Saxophila</taxon>
    </lineage>
</organism>
<dbReference type="PROSITE" id="PS50303">
    <property type="entry name" value="PUM_HD"/>
    <property type="match status" value="1"/>
</dbReference>
<keyword evidence="8" id="KW-1185">Reference proteome</keyword>
<evidence type="ECO:0000313" key="7">
    <source>
        <dbReference type="EMBL" id="KAK5172601.1"/>
    </source>
</evidence>
<keyword evidence="4" id="KW-0175">Coiled coil</keyword>
<feature type="domain" description="PUM-HD" evidence="6">
    <location>
        <begin position="622"/>
        <end position="961"/>
    </location>
</feature>
<evidence type="ECO:0000256" key="2">
    <source>
        <dbReference type="ARBA" id="ARBA00024893"/>
    </source>
</evidence>
<dbReference type="EMBL" id="JAVRRT010000004">
    <property type="protein sequence ID" value="KAK5172601.1"/>
    <property type="molecule type" value="Genomic_DNA"/>
</dbReference>
<feature type="compositionally biased region" description="Low complexity" evidence="5">
    <location>
        <begin position="980"/>
        <end position="991"/>
    </location>
</feature>
<comment type="caution">
    <text evidence="7">The sequence shown here is derived from an EMBL/GenBank/DDBJ whole genome shotgun (WGS) entry which is preliminary data.</text>
</comment>
<dbReference type="AlphaFoldDB" id="A0AAV9PG08"/>
<dbReference type="SUPFAM" id="SSF48371">
    <property type="entry name" value="ARM repeat"/>
    <property type="match status" value="1"/>
</dbReference>
<protein>
    <recommendedName>
        <fullName evidence="6">PUM-HD domain-containing protein</fullName>
    </recommendedName>
</protein>
<evidence type="ECO:0000259" key="6">
    <source>
        <dbReference type="PROSITE" id="PS50303"/>
    </source>
</evidence>
<evidence type="ECO:0000256" key="1">
    <source>
        <dbReference type="ARBA" id="ARBA00022737"/>
    </source>
</evidence>